<accession>A0A0E9PC79</accession>
<proteinExistence type="predicted"/>
<reference evidence="1" key="2">
    <citation type="journal article" date="2015" name="Fish Shellfish Immunol.">
        <title>Early steps in the European eel (Anguilla anguilla)-Vibrio vulnificus interaction in the gills: Role of the RtxA13 toxin.</title>
        <authorList>
            <person name="Callol A."/>
            <person name="Pajuelo D."/>
            <person name="Ebbesson L."/>
            <person name="Teles M."/>
            <person name="MacKenzie S."/>
            <person name="Amaro C."/>
        </authorList>
    </citation>
    <scope>NUCLEOTIDE SEQUENCE</scope>
</reference>
<sequence length="40" mass="4862">MKHTCTFIELLRQKNIYILRDKINTLNLNFIFSYPHPLIV</sequence>
<reference evidence="1" key="1">
    <citation type="submission" date="2014-11" db="EMBL/GenBank/DDBJ databases">
        <authorList>
            <person name="Amaro Gonzalez C."/>
        </authorList>
    </citation>
    <scope>NUCLEOTIDE SEQUENCE</scope>
</reference>
<evidence type="ECO:0000313" key="1">
    <source>
        <dbReference type="EMBL" id="JAH02251.1"/>
    </source>
</evidence>
<dbReference type="EMBL" id="GBXM01106326">
    <property type="protein sequence ID" value="JAH02251.1"/>
    <property type="molecule type" value="Transcribed_RNA"/>
</dbReference>
<protein>
    <submittedName>
        <fullName evidence="1">Uncharacterized protein</fullName>
    </submittedName>
</protein>
<name>A0A0E9PC79_ANGAN</name>
<dbReference type="AlphaFoldDB" id="A0A0E9PC79"/>
<organism evidence="1">
    <name type="scientific">Anguilla anguilla</name>
    <name type="common">European freshwater eel</name>
    <name type="synonym">Muraena anguilla</name>
    <dbReference type="NCBI Taxonomy" id="7936"/>
    <lineage>
        <taxon>Eukaryota</taxon>
        <taxon>Metazoa</taxon>
        <taxon>Chordata</taxon>
        <taxon>Craniata</taxon>
        <taxon>Vertebrata</taxon>
        <taxon>Euteleostomi</taxon>
        <taxon>Actinopterygii</taxon>
        <taxon>Neopterygii</taxon>
        <taxon>Teleostei</taxon>
        <taxon>Anguilliformes</taxon>
        <taxon>Anguillidae</taxon>
        <taxon>Anguilla</taxon>
    </lineage>
</organism>